<evidence type="ECO:0000313" key="2">
    <source>
        <dbReference type="Proteomes" id="UP001606301"/>
    </source>
</evidence>
<gene>
    <name evidence="1" type="ORF">ACG0Z3_10490</name>
</gene>
<dbReference type="InterPro" id="IPR014729">
    <property type="entry name" value="Rossmann-like_a/b/a_fold"/>
</dbReference>
<comment type="caution">
    <text evidence="1">The sequence shown here is derived from an EMBL/GenBank/DDBJ whole genome shotgun (WGS) entry which is preliminary data.</text>
</comment>
<sequence length="287" mass="31796">MRDPFKIDGPTVLSFSGGRTSGYLLWRTLQANPRDVIAKWLTVCFANTGKEREETLRYVKACGERWSVPIVWVEYRPDGAGWAVVDFDTASRKGEPFEALIRKRNYLPNPVARFCTVELKILRIADYMRSLGHEEFEVLVGLRADEPARIAKLRADPSGGTRGIERRAPLADAGVSRWDVGSFWKLQTFDLELPNHGGTTPEGNCDLCFLKHSAIVMSLIAKEPSRAVWWAAQEHSITNPSISNGGTFRSDRPSYAQMLAFTGAQADAFGHAAAEAEDGIECVGCTD</sequence>
<dbReference type="Gene3D" id="3.40.50.620">
    <property type="entry name" value="HUPs"/>
    <property type="match status" value="1"/>
</dbReference>
<name>A0ABW7FIH7_9BURK</name>
<proteinExistence type="predicted"/>
<evidence type="ECO:0000313" key="1">
    <source>
        <dbReference type="EMBL" id="MFG6441105.1"/>
    </source>
</evidence>
<keyword evidence="2" id="KW-1185">Reference proteome</keyword>
<accession>A0ABW7FIH7</accession>
<dbReference type="RefSeq" id="WP_394397430.1">
    <property type="nucleotide sequence ID" value="NZ_JBIGHW010000004.1"/>
</dbReference>
<dbReference type="Proteomes" id="UP001606301">
    <property type="component" value="Unassembled WGS sequence"/>
</dbReference>
<organism evidence="1 2">
    <name type="scientific">Pelomonas margarita</name>
    <dbReference type="NCBI Taxonomy" id="3299031"/>
    <lineage>
        <taxon>Bacteria</taxon>
        <taxon>Pseudomonadati</taxon>
        <taxon>Pseudomonadota</taxon>
        <taxon>Betaproteobacteria</taxon>
        <taxon>Burkholderiales</taxon>
        <taxon>Sphaerotilaceae</taxon>
        <taxon>Roseateles</taxon>
    </lineage>
</organism>
<protein>
    <submittedName>
        <fullName evidence="1">Nin-like protein</fullName>
    </submittedName>
</protein>
<dbReference type="SUPFAM" id="SSF52402">
    <property type="entry name" value="Adenine nucleotide alpha hydrolases-like"/>
    <property type="match status" value="1"/>
</dbReference>
<reference evidence="1 2" key="1">
    <citation type="submission" date="2024-08" db="EMBL/GenBank/DDBJ databases">
        <authorList>
            <person name="Lu H."/>
        </authorList>
    </citation>
    <scope>NUCLEOTIDE SEQUENCE [LARGE SCALE GENOMIC DNA]</scope>
    <source>
        <strain evidence="1 2">LKC17W</strain>
    </source>
</reference>
<dbReference type="EMBL" id="JBIGHW010000004">
    <property type="protein sequence ID" value="MFG6441105.1"/>
    <property type="molecule type" value="Genomic_DNA"/>
</dbReference>